<organism evidence="2 3">
    <name type="scientific">Flaviramulus aquimarinus</name>
    <dbReference type="NCBI Taxonomy" id="1170456"/>
    <lineage>
        <taxon>Bacteria</taxon>
        <taxon>Pseudomonadati</taxon>
        <taxon>Bacteroidota</taxon>
        <taxon>Flavobacteriia</taxon>
        <taxon>Flavobacteriales</taxon>
        <taxon>Flavobacteriaceae</taxon>
        <taxon>Flaviramulus</taxon>
    </lineage>
</organism>
<name>A0ABP9EV33_9FLAO</name>
<protein>
    <submittedName>
        <fullName evidence="2">Uncharacterized protein</fullName>
    </submittedName>
</protein>
<dbReference type="Proteomes" id="UP001500433">
    <property type="component" value="Unassembled WGS sequence"/>
</dbReference>
<evidence type="ECO:0000313" key="2">
    <source>
        <dbReference type="EMBL" id="GAA4887188.1"/>
    </source>
</evidence>
<comment type="caution">
    <text evidence="2">The sequence shown here is derived from an EMBL/GenBank/DDBJ whole genome shotgun (WGS) entry which is preliminary data.</text>
</comment>
<evidence type="ECO:0000313" key="3">
    <source>
        <dbReference type="Proteomes" id="UP001500433"/>
    </source>
</evidence>
<evidence type="ECO:0000256" key="1">
    <source>
        <dbReference type="SAM" id="SignalP"/>
    </source>
</evidence>
<keyword evidence="1" id="KW-0732">Signal</keyword>
<feature type="chain" id="PRO_5047398715" evidence="1">
    <location>
        <begin position="20"/>
        <end position="70"/>
    </location>
</feature>
<keyword evidence="3" id="KW-1185">Reference proteome</keyword>
<gene>
    <name evidence="2" type="ORF">GCM10023311_08650</name>
</gene>
<sequence length="70" mass="7674">MKKIAYPVILLLCSYYGFSQVSIGTTAPDASSILYIESSNKGFLLPIVRLNNISDVSTINTIESFNSLIK</sequence>
<feature type="signal peptide" evidence="1">
    <location>
        <begin position="1"/>
        <end position="19"/>
    </location>
</feature>
<reference evidence="3" key="1">
    <citation type="journal article" date="2019" name="Int. J. Syst. Evol. Microbiol.">
        <title>The Global Catalogue of Microorganisms (GCM) 10K type strain sequencing project: providing services to taxonomists for standard genome sequencing and annotation.</title>
        <authorList>
            <consortium name="The Broad Institute Genomics Platform"/>
            <consortium name="The Broad Institute Genome Sequencing Center for Infectious Disease"/>
            <person name="Wu L."/>
            <person name="Ma J."/>
        </authorList>
    </citation>
    <scope>NUCLEOTIDE SEQUENCE [LARGE SCALE GENOMIC DNA]</scope>
    <source>
        <strain evidence="3">JCM 18274</strain>
    </source>
</reference>
<accession>A0ABP9EV33</accession>
<dbReference type="EMBL" id="BAABJH010000001">
    <property type="protein sequence ID" value="GAA4887188.1"/>
    <property type="molecule type" value="Genomic_DNA"/>
</dbReference>
<proteinExistence type="predicted"/>